<dbReference type="InterPro" id="IPR031359">
    <property type="entry name" value="NACHT_N"/>
</dbReference>
<dbReference type="InterPro" id="IPR056884">
    <property type="entry name" value="NPHP3-like_N"/>
</dbReference>
<keyword evidence="1" id="KW-0677">Repeat</keyword>
<evidence type="ECO:0000259" key="3">
    <source>
        <dbReference type="Pfam" id="PF24883"/>
    </source>
</evidence>
<dbReference type="AlphaFoldDB" id="A0AAD6HUB7"/>
<evidence type="ECO:0000256" key="1">
    <source>
        <dbReference type="ARBA" id="ARBA00022737"/>
    </source>
</evidence>
<reference evidence="4" key="1">
    <citation type="journal article" date="2023" name="IMA Fungus">
        <title>Comparative genomic study of the Penicillium genus elucidates a diverse pangenome and 15 lateral gene transfer events.</title>
        <authorList>
            <person name="Petersen C."/>
            <person name="Sorensen T."/>
            <person name="Nielsen M.R."/>
            <person name="Sondergaard T.E."/>
            <person name="Sorensen J.L."/>
            <person name="Fitzpatrick D.A."/>
            <person name="Frisvad J.C."/>
            <person name="Nielsen K.L."/>
        </authorList>
    </citation>
    <scope>NUCLEOTIDE SEQUENCE</scope>
    <source>
        <strain evidence="4">IBT 17514</strain>
    </source>
</reference>
<feature type="domain" description="Nephrocystin 3-like N-terminal" evidence="3">
    <location>
        <begin position="153"/>
        <end position="243"/>
    </location>
</feature>
<dbReference type="Pfam" id="PF17100">
    <property type="entry name" value="NACHT_N"/>
    <property type="match status" value="1"/>
</dbReference>
<dbReference type="Pfam" id="PF24883">
    <property type="entry name" value="NPHP3_N"/>
    <property type="match status" value="1"/>
</dbReference>
<keyword evidence="5" id="KW-1185">Reference proteome</keyword>
<gene>
    <name evidence="4" type="ORF">N7493_001242</name>
</gene>
<evidence type="ECO:0000259" key="2">
    <source>
        <dbReference type="Pfam" id="PF17100"/>
    </source>
</evidence>
<accession>A0AAD6HUB7</accession>
<dbReference type="EMBL" id="JAQJAN010000002">
    <property type="protein sequence ID" value="KAJ5738087.1"/>
    <property type="molecule type" value="Genomic_DNA"/>
</dbReference>
<evidence type="ECO:0000313" key="4">
    <source>
        <dbReference type="EMBL" id="KAJ5738087.1"/>
    </source>
</evidence>
<proteinExistence type="predicted"/>
<dbReference type="Proteomes" id="UP001215712">
    <property type="component" value="Unassembled WGS sequence"/>
</dbReference>
<organism evidence="4 5">
    <name type="scientific">Penicillium malachiteum</name>
    <dbReference type="NCBI Taxonomy" id="1324776"/>
    <lineage>
        <taxon>Eukaryota</taxon>
        <taxon>Fungi</taxon>
        <taxon>Dikarya</taxon>
        <taxon>Ascomycota</taxon>
        <taxon>Pezizomycotina</taxon>
        <taxon>Eurotiomycetes</taxon>
        <taxon>Eurotiomycetidae</taxon>
        <taxon>Eurotiales</taxon>
        <taxon>Aspergillaceae</taxon>
        <taxon>Penicillium</taxon>
    </lineage>
</organism>
<comment type="caution">
    <text evidence="4">The sequence shown here is derived from an EMBL/GenBank/DDBJ whole genome shotgun (WGS) entry which is preliminary data.</text>
</comment>
<sequence length="246" mass="28288">MEQSQTRPWDELERLVRTKTVDLYSEILEYQIRLAVYLSRKNIGRLFRNLTESDDWKSKLISVNQLAEDIGKDFKVKDKLQWTEIDAKVTGIEEKWQWTLTGQQIRENIINSERSQLRERLDKLPYASEADFNSNENQHGDCLKDTRVDLLESVLSWAHAEGNENIFWLKGVARTGKSTIAHTVASTLFSQGHLVASFFFARGLGDRGHGKLFSTSIAFQLSEQNENACRHICTAIGEQPEIKDKI</sequence>
<reference evidence="4" key="2">
    <citation type="submission" date="2023-01" db="EMBL/GenBank/DDBJ databases">
        <authorList>
            <person name="Petersen C."/>
        </authorList>
    </citation>
    <scope>NUCLEOTIDE SEQUENCE</scope>
    <source>
        <strain evidence="4">IBT 17514</strain>
    </source>
</reference>
<evidence type="ECO:0000313" key="5">
    <source>
        <dbReference type="Proteomes" id="UP001215712"/>
    </source>
</evidence>
<protein>
    <submittedName>
        <fullName evidence="4">Uncharacterized protein</fullName>
    </submittedName>
</protein>
<name>A0AAD6HUB7_9EURO</name>
<feature type="domain" description="NWD NACHT-NTPase N-terminal" evidence="2">
    <location>
        <begin position="10"/>
        <end position="70"/>
    </location>
</feature>